<evidence type="ECO:0000313" key="10">
    <source>
        <dbReference type="Proteomes" id="UP000750711"/>
    </source>
</evidence>
<dbReference type="Gene3D" id="3.40.50.200">
    <property type="entry name" value="Peptidase S8/S53 domain"/>
    <property type="match status" value="1"/>
</dbReference>
<proteinExistence type="inferred from homology"/>
<dbReference type="EMBL" id="JAGHQM010000251">
    <property type="protein sequence ID" value="KAH0563113.1"/>
    <property type="molecule type" value="Genomic_DNA"/>
</dbReference>
<feature type="domain" description="DUF7580" evidence="8">
    <location>
        <begin position="194"/>
        <end position="548"/>
    </location>
</feature>
<evidence type="ECO:0000256" key="6">
    <source>
        <dbReference type="SAM" id="MobiDB-lite"/>
    </source>
</evidence>
<dbReference type="PANTHER" id="PTHR43399">
    <property type="entry name" value="SUBTILISIN-RELATED"/>
    <property type="match status" value="1"/>
</dbReference>
<feature type="active site" description="Charge relay system" evidence="5">
    <location>
        <position position="666"/>
    </location>
</feature>
<dbReference type="InterPro" id="IPR056002">
    <property type="entry name" value="DUF7580"/>
</dbReference>
<comment type="similarity">
    <text evidence="1 5">Belongs to the peptidase S8 family.</text>
</comment>
<dbReference type="CDD" id="cd00306">
    <property type="entry name" value="Peptidases_S8_S53"/>
    <property type="match status" value="1"/>
</dbReference>
<evidence type="ECO:0000313" key="9">
    <source>
        <dbReference type="EMBL" id="KAH0563113.1"/>
    </source>
</evidence>
<evidence type="ECO:0000256" key="4">
    <source>
        <dbReference type="ARBA" id="ARBA00022825"/>
    </source>
</evidence>
<keyword evidence="2 5" id="KW-0645">Protease</keyword>
<dbReference type="AlphaFoldDB" id="A0A9P8LEZ7"/>
<accession>A0A9P8LEZ7</accession>
<sequence length="1211" mass="134960">MSTQELWDLAIIVTGNIAGVAADTAQTSLVGQARLRSTSAPHLEKIRMMTLGVLAAKLIEVQFTLENPQPSQEETISRRLPRLLAQLEEVCTWPVKPPINGRHNSRDTETVKFPALQAVLQPSPGTRSALRIALADFASSGGPKVRKFCANLDGFAGAHGTKAQIPNASACVDRHQVEQIVPPKEYPSLVNELMYDTLLQHSRCTCSSSNNEICAVQKHWARLRLMDKVRFTQEDVLFDMLFSAAPASLSQAMFMRWQHLRFQVPRHLCRGRSSVRNIRFAVENIPASEGSLEQEQTKVIEIGHFCDLLGRSLGTVCIRLKVMDGRLHQLFQVDAAHRRVVEAPSISLSQVLELEKISPKGRILLAYILAKSVWRYYDSGFMRIKWTTESIHFMREYRLDPEKDMDQEKIDLSSPFFAFPPPNSDLNESTEHYQTWNVLHQYPRVLALGIMLVEIGRKKPKKAAHESRSPEAQINNDFAKYMEVVESTNWPALDVRNEEIRNRYRAAVRSCLDPKIFHVSTSTTAGQFDVEARRDILYKHVVFPLEQLCGELGIIDQPEVVELLDYTEAAAKTRKSPYMTLLSKDEKRGLPKSSKEWMEWTMNTGPFDLALRFRKNSQTRRVRIAILDTGYDKKSPFFYPTYRHKRLIMWRDFAEGIREPVDRDGHGTYVLSLAMKIAPAADICVARVATNSDDLGKASHNISEKAIEWAAETADADVISMSFGFSEEPEVDDENVISNAIAQALAKRNQRILFFAAAANDGGNQIEMFPARHPSVFSIRATDHQGTFLTLNPPPDFSGVDVLGTLGKDVPAAALSCQRIDSGEVCKTGTSAATPIAAGIAATVLGYARLRLEEETKLDPNTVRPLCTERGMRLMLLQLSRKMGEKQYYLCAENFIRQSDILRDAMLLVISTQAKSKLPQRLVSISKAHMALKTYLLAPNFTLEPDGSIRIGRIIADPFRPTKPLHIPQTEPTTATHTDFDSSYSRENSHALQGSIWAQFLQTASANVSAGISKDVLTQYTMDSLETIRIKEDPTDKEATELVNHPEVQAAVNAGILGSAPVYMITGIKVAKGFRLITQVARTHEVQVGASAPITEDVGVGAEVGILRTAAAEDTLRSGSDIIFAYQLHIITRKRWWRKKVSADIYAPPSAFLSEDEHEAVEEEVAVSNITSEQLMSAAEENEDGSVKAVIVLEGGEACVCISFQESEMSI</sequence>
<protein>
    <recommendedName>
        <fullName evidence="11">Peptidase S8/S53 domain-containing protein</fullName>
    </recommendedName>
</protein>
<keyword evidence="10" id="KW-1185">Reference proteome</keyword>
<dbReference type="InterPro" id="IPR015500">
    <property type="entry name" value="Peptidase_S8_subtilisin-rel"/>
</dbReference>
<gene>
    <name evidence="9" type="ORF">GP486_002319</name>
</gene>
<dbReference type="Pfam" id="PF00082">
    <property type="entry name" value="Peptidase_S8"/>
    <property type="match status" value="1"/>
</dbReference>
<keyword evidence="3 5" id="KW-0378">Hydrolase</keyword>
<dbReference type="PRINTS" id="PR00723">
    <property type="entry name" value="SUBTILISIN"/>
</dbReference>
<reference evidence="9" key="1">
    <citation type="submission" date="2021-03" db="EMBL/GenBank/DDBJ databases">
        <title>Comparative genomics and phylogenomic investigation of the class Geoglossomycetes provide insights into ecological specialization and systematics.</title>
        <authorList>
            <person name="Melie T."/>
            <person name="Pirro S."/>
            <person name="Miller A.N."/>
            <person name="Quandt A."/>
        </authorList>
    </citation>
    <scope>NUCLEOTIDE SEQUENCE</scope>
    <source>
        <strain evidence="9">CAQ_001_2017</strain>
    </source>
</reference>
<dbReference type="GO" id="GO:0004252">
    <property type="term" value="F:serine-type endopeptidase activity"/>
    <property type="evidence" value="ECO:0007669"/>
    <property type="project" value="UniProtKB-UniRule"/>
</dbReference>
<dbReference type="PROSITE" id="PS51892">
    <property type="entry name" value="SUBTILASE"/>
    <property type="match status" value="1"/>
</dbReference>
<feature type="compositionally biased region" description="Polar residues" evidence="6">
    <location>
        <begin position="970"/>
        <end position="983"/>
    </location>
</feature>
<dbReference type="Pfam" id="PF24476">
    <property type="entry name" value="DUF7580"/>
    <property type="match status" value="1"/>
</dbReference>
<evidence type="ECO:0000259" key="8">
    <source>
        <dbReference type="Pfam" id="PF24476"/>
    </source>
</evidence>
<keyword evidence="4 5" id="KW-0720">Serine protease</keyword>
<evidence type="ECO:0008006" key="11">
    <source>
        <dbReference type="Google" id="ProtNLM"/>
    </source>
</evidence>
<dbReference type="GO" id="GO:0006508">
    <property type="term" value="P:proteolysis"/>
    <property type="evidence" value="ECO:0007669"/>
    <property type="project" value="UniProtKB-KW"/>
</dbReference>
<evidence type="ECO:0000256" key="5">
    <source>
        <dbReference type="PROSITE-ProRule" id="PRU01240"/>
    </source>
</evidence>
<dbReference type="SUPFAM" id="SSF52743">
    <property type="entry name" value="Subtilisin-like"/>
    <property type="match status" value="1"/>
</dbReference>
<dbReference type="PANTHER" id="PTHR43399:SF4">
    <property type="entry name" value="CELL WALL-ASSOCIATED PROTEASE"/>
    <property type="match status" value="1"/>
</dbReference>
<name>A0A9P8LEZ7_9PEZI</name>
<dbReference type="InterPro" id="IPR023828">
    <property type="entry name" value="Peptidase_S8_Ser-AS"/>
</dbReference>
<evidence type="ECO:0000256" key="2">
    <source>
        <dbReference type="ARBA" id="ARBA00022670"/>
    </source>
</evidence>
<feature type="region of interest" description="Disordered" evidence="6">
    <location>
        <begin position="962"/>
        <end position="983"/>
    </location>
</feature>
<dbReference type="InterPro" id="IPR036852">
    <property type="entry name" value="Peptidase_S8/S53_dom_sf"/>
</dbReference>
<dbReference type="InterPro" id="IPR051048">
    <property type="entry name" value="Peptidase_S8/S53_subtilisin"/>
</dbReference>
<evidence type="ECO:0000259" key="7">
    <source>
        <dbReference type="Pfam" id="PF00082"/>
    </source>
</evidence>
<dbReference type="InterPro" id="IPR000209">
    <property type="entry name" value="Peptidase_S8/S53_dom"/>
</dbReference>
<feature type="active site" description="Charge relay system" evidence="5">
    <location>
        <position position="831"/>
    </location>
</feature>
<comment type="caution">
    <text evidence="9">The sequence shown here is derived from an EMBL/GenBank/DDBJ whole genome shotgun (WGS) entry which is preliminary data.</text>
</comment>
<evidence type="ECO:0000256" key="3">
    <source>
        <dbReference type="ARBA" id="ARBA00022801"/>
    </source>
</evidence>
<dbReference type="Proteomes" id="UP000750711">
    <property type="component" value="Unassembled WGS sequence"/>
</dbReference>
<feature type="domain" description="Peptidase S8/S53" evidence="7">
    <location>
        <begin position="621"/>
        <end position="848"/>
    </location>
</feature>
<organism evidence="9 10">
    <name type="scientific">Trichoglossum hirsutum</name>
    <dbReference type="NCBI Taxonomy" id="265104"/>
    <lineage>
        <taxon>Eukaryota</taxon>
        <taxon>Fungi</taxon>
        <taxon>Dikarya</taxon>
        <taxon>Ascomycota</taxon>
        <taxon>Pezizomycotina</taxon>
        <taxon>Geoglossomycetes</taxon>
        <taxon>Geoglossales</taxon>
        <taxon>Geoglossaceae</taxon>
        <taxon>Trichoglossum</taxon>
    </lineage>
</organism>
<dbReference type="PROSITE" id="PS00138">
    <property type="entry name" value="SUBTILASE_SER"/>
    <property type="match status" value="1"/>
</dbReference>
<evidence type="ECO:0000256" key="1">
    <source>
        <dbReference type="ARBA" id="ARBA00011073"/>
    </source>
</evidence>
<feature type="active site" description="Charge relay system" evidence="5">
    <location>
        <position position="628"/>
    </location>
</feature>